<comment type="caution">
    <text evidence="2">The sequence shown here is derived from an EMBL/GenBank/DDBJ whole genome shotgun (WGS) entry which is preliminary data.</text>
</comment>
<evidence type="ECO:0000256" key="1">
    <source>
        <dbReference type="SAM" id="SignalP"/>
    </source>
</evidence>
<feature type="chain" id="PRO_5046779664" description="Ig-like domain-containing protein" evidence="1">
    <location>
        <begin position="29"/>
        <end position="233"/>
    </location>
</feature>
<sequence length="233" mass="24073">MNRHARYALLTPLLACSVALPPTMAAQAAPVAHVPATLGAAPQAATCKLEVAEGTDPVEFDLSLAGFKPGSQVRVTGPENFTRTVNQQGSVTEQDVKKGTYTVKTGGKNHSQTVNCTKPARVPASAKARITDVDITGASTATPKVDCSQPQNVKFEGKLTGTGSGDVTYIWSGQGKRSAPSVKFTAPSTAAAPFTAKSTARAAATNPAPRVTATLTDSTGNVQDQLTFTLTCQ</sequence>
<name>A0ABS8DYA4_9ACTN</name>
<keyword evidence="3" id="KW-1185">Reference proteome</keyword>
<organism evidence="2 3">
    <name type="scientific">Streptomyces flavotricini</name>
    <dbReference type="NCBI Taxonomy" id="66888"/>
    <lineage>
        <taxon>Bacteria</taxon>
        <taxon>Bacillati</taxon>
        <taxon>Actinomycetota</taxon>
        <taxon>Actinomycetes</taxon>
        <taxon>Kitasatosporales</taxon>
        <taxon>Streptomycetaceae</taxon>
        <taxon>Streptomyces</taxon>
    </lineage>
</organism>
<feature type="signal peptide" evidence="1">
    <location>
        <begin position="1"/>
        <end position="28"/>
    </location>
</feature>
<keyword evidence="1" id="KW-0732">Signal</keyword>
<dbReference type="Proteomes" id="UP001520654">
    <property type="component" value="Unassembled WGS sequence"/>
</dbReference>
<evidence type="ECO:0008006" key="4">
    <source>
        <dbReference type="Google" id="ProtNLM"/>
    </source>
</evidence>
<dbReference type="RefSeq" id="WP_229334338.1">
    <property type="nucleotide sequence ID" value="NZ_JAINUL010000001.1"/>
</dbReference>
<accession>A0ABS8DYA4</accession>
<evidence type="ECO:0000313" key="2">
    <source>
        <dbReference type="EMBL" id="MCC0093707.1"/>
    </source>
</evidence>
<proteinExistence type="predicted"/>
<gene>
    <name evidence="2" type="ORF">K7B10_02655</name>
</gene>
<evidence type="ECO:0000313" key="3">
    <source>
        <dbReference type="Proteomes" id="UP001520654"/>
    </source>
</evidence>
<dbReference type="EMBL" id="JAINUL010000001">
    <property type="protein sequence ID" value="MCC0093707.1"/>
    <property type="molecule type" value="Genomic_DNA"/>
</dbReference>
<reference evidence="2 3" key="1">
    <citation type="submission" date="2021-08" db="EMBL/GenBank/DDBJ databases">
        <title>Genomic Architecture of Streptomyces flavotricini NGL1 and Streptomyces erythrochromogenes HMS4 With Differential Plant Beneficial attributes and laccase production capabilities.</title>
        <authorList>
            <person name="Salwan R."/>
            <person name="Kaur R."/>
            <person name="Sharma V."/>
        </authorList>
    </citation>
    <scope>NUCLEOTIDE SEQUENCE [LARGE SCALE GENOMIC DNA]</scope>
    <source>
        <strain evidence="2 3">NGL1</strain>
    </source>
</reference>
<protein>
    <recommendedName>
        <fullName evidence="4">Ig-like domain-containing protein</fullName>
    </recommendedName>
</protein>